<evidence type="ECO:0000313" key="3">
    <source>
        <dbReference type="EMBL" id="EXX68741.1"/>
    </source>
</evidence>
<dbReference type="PROSITE" id="PS50011">
    <property type="entry name" value="PROTEIN_KINASE_DOM"/>
    <property type="match status" value="1"/>
</dbReference>
<dbReference type="InterPro" id="IPR051681">
    <property type="entry name" value="Ser/Thr_Kinases-Pseudokinases"/>
</dbReference>
<dbReference type="InterPro" id="IPR011009">
    <property type="entry name" value="Kinase-like_dom_sf"/>
</dbReference>
<dbReference type="PANTHER" id="PTHR44329">
    <property type="entry name" value="SERINE/THREONINE-PROTEIN KINASE TNNI3K-RELATED"/>
    <property type="match status" value="1"/>
</dbReference>
<evidence type="ECO:0000256" key="1">
    <source>
        <dbReference type="SAM" id="MobiDB-lite"/>
    </source>
</evidence>
<protein>
    <submittedName>
        <fullName evidence="3">Mkk1p</fullName>
    </submittedName>
</protein>
<dbReference type="GO" id="GO:0005524">
    <property type="term" value="F:ATP binding"/>
    <property type="evidence" value="ECO:0007669"/>
    <property type="project" value="InterPro"/>
</dbReference>
<feature type="region of interest" description="Disordered" evidence="1">
    <location>
        <begin position="550"/>
        <end position="577"/>
    </location>
</feature>
<proteinExistence type="predicted"/>
<dbReference type="SMR" id="A0A015L883"/>
<sequence length="577" mass="67764">MDNIRYEIVNIVLNKSFALVDINIHNNREKADEFMRQTVLADKSLSEDEKLEAIRSINLSSDMYNILNNSGTKRICENCQEECLAKLYCEYCIRNYLKAKFTHWTSKNDDINDLLKTCQMETVRPNRIIEWIQYDKLQNIQYLTKGGCSEIYTADWLDGPYIKWDNQEQQLFRNGTKKVILKKLENIENANRSWFDECKSHFTLSNKWESIVQCYGLTKDPLDGNYMLVIKQMDMDLRKYLQQNYHKITWKKRIEIAYFIIESLSQIQDENAIHRDLHSGNILLLQIDYFISDLGFCGPADKPLNSIYGNLPYIAPEVISGKETTFKSDIYSIAMLMWEISSGQSPFINFEHDCDLALKIINGMRPRVIPGTPLEYKRLMEQCWNADPTKRPDINHLNYEIRELCRLYYQNEDIEPQINNNILVTNYANSNSTNSLIRNLSKVHIFKDLPEPRNATEEEQQAYHSLQLSLSIPHKIGDIISEQSECQVKQNNFTIIDNKNETKGKSKRIYSEDEKEDLVTDNNKSKKIKLNSNKVEFQYMQRNYFVNDDVEDDETFNNPNFHSEDQDELEIPEGNYL</sequence>
<dbReference type="HOGENOM" id="CLU_000288_7_34_1"/>
<evidence type="ECO:0000259" key="2">
    <source>
        <dbReference type="PROSITE" id="PS50011"/>
    </source>
</evidence>
<evidence type="ECO:0000313" key="4">
    <source>
        <dbReference type="Proteomes" id="UP000022910"/>
    </source>
</evidence>
<dbReference type="InterPro" id="IPR000719">
    <property type="entry name" value="Prot_kinase_dom"/>
</dbReference>
<dbReference type="Proteomes" id="UP000022910">
    <property type="component" value="Unassembled WGS sequence"/>
</dbReference>
<reference evidence="3 4" key="1">
    <citation type="submission" date="2014-02" db="EMBL/GenBank/DDBJ databases">
        <title>Single nucleus genome sequencing reveals high similarity among nuclei of an endomycorrhizal fungus.</title>
        <authorList>
            <person name="Lin K."/>
            <person name="Geurts R."/>
            <person name="Zhang Z."/>
            <person name="Limpens E."/>
            <person name="Saunders D.G."/>
            <person name="Mu D."/>
            <person name="Pang E."/>
            <person name="Cao H."/>
            <person name="Cha H."/>
            <person name="Lin T."/>
            <person name="Zhou Q."/>
            <person name="Shang Y."/>
            <person name="Li Y."/>
            <person name="Ivanov S."/>
            <person name="Sharma T."/>
            <person name="Velzen R.V."/>
            <person name="Ruijter N.D."/>
            <person name="Aanen D.K."/>
            <person name="Win J."/>
            <person name="Kamoun S."/>
            <person name="Bisseling T."/>
            <person name="Huang S."/>
        </authorList>
    </citation>
    <scope>NUCLEOTIDE SEQUENCE [LARGE SCALE GENOMIC DNA]</scope>
    <source>
        <strain evidence="4">DAOM197198w</strain>
    </source>
</reference>
<keyword evidence="4" id="KW-1185">Reference proteome</keyword>
<feature type="domain" description="Protein kinase" evidence="2">
    <location>
        <begin position="137"/>
        <end position="409"/>
    </location>
</feature>
<dbReference type="OrthoDB" id="2410815at2759"/>
<comment type="caution">
    <text evidence="3">The sequence shown here is derived from an EMBL/GenBank/DDBJ whole genome shotgun (WGS) entry which is preliminary data.</text>
</comment>
<organism evidence="3 4">
    <name type="scientific">Rhizophagus irregularis (strain DAOM 197198w)</name>
    <name type="common">Glomus intraradices</name>
    <dbReference type="NCBI Taxonomy" id="1432141"/>
    <lineage>
        <taxon>Eukaryota</taxon>
        <taxon>Fungi</taxon>
        <taxon>Fungi incertae sedis</taxon>
        <taxon>Mucoromycota</taxon>
        <taxon>Glomeromycotina</taxon>
        <taxon>Glomeromycetes</taxon>
        <taxon>Glomerales</taxon>
        <taxon>Glomeraceae</taxon>
        <taxon>Rhizophagus</taxon>
    </lineage>
</organism>
<accession>A0A015L883</accession>
<dbReference type="InterPro" id="IPR001245">
    <property type="entry name" value="Ser-Thr/Tyr_kinase_cat_dom"/>
</dbReference>
<dbReference type="GO" id="GO:0004674">
    <property type="term" value="F:protein serine/threonine kinase activity"/>
    <property type="evidence" value="ECO:0007669"/>
    <property type="project" value="TreeGrafter"/>
</dbReference>
<dbReference type="AlphaFoldDB" id="A0A015L883"/>
<dbReference type="SUPFAM" id="SSF56112">
    <property type="entry name" value="Protein kinase-like (PK-like)"/>
    <property type="match status" value="1"/>
</dbReference>
<dbReference type="EMBL" id="JEMT01017188">
    <property type="protein sequence ID" value="EXX68741.1"/>
    <property type="molecule type" value="Genomic_DNA"/>
</dbReference>
<dbReference type="Gene3D" id="1.10.510.10">
    <property type="entry name" value="Transferase(Phosphotransferase) domain 1"/>
    <property type="match status" value="1"/>
</dbReference>
<dbReference type="Pfam" id="PF07714">
    <property type="entry name" value="PK_Tyr_Ser-Thr"/>
    <property type="match status" value="1"/>
</dbReference>
<gene>
    <name evidence="3" type="ORF">RirG_102430</name>
</gene>
<name>A0A015L883_RHIIW</name>